<dbReference type="Pfam" id="PF07593">
    <property type="entry name" value="UnbV_ASPIC"/>
    <property type="match status" value="1"/>
</dbReference>
<dbReference type="Gene3D" id="2.130.10.130">
    <property type="entry name" value="Integrin alpha, N-terminal"/>
    <property type="match status" value="2"/>
</dbReference>
<protein>
    <submittedName>
        <fullName evidence="3">CRTAC1 family protein</fullName>
    </submittedName>
</protein>
<keyword evidence="4" id="KW-1185">Reference proteome</keyword>
<dbReference type="InterPro" id="IPR028994">
    <property type="entry name" value="Integrin_alpha_N"/>
</dbReference>
<reference evidence="3 4" key="1">
    <citation type="submission" date="2019-11" db="EMBL/GenBank/DDBJ databases">
        <title>Pedobacter sp. HMF7647 Genome sequencing and assembly.</title>
        <authorList>
            <person name="Kang H."/>
            <person name="Kim H."/>
            <person name="Joh K."/>
        </authorList>
    </citation>
    <scope>NUCLEOTIDE SEQUENCE [LARGE SCALE GENOMIC DNA]</scope>
    <source>
        <strain evidence="3 4">HMF7647</strain>
    </source>
</reference>
<dbReference type="SUPFAM" id="SSF48452">
    <property type="entry name" value="TPR-like"/>
    <property type="match status" value="1"/>
</dbReference>
<dbReference type="InterPro" id="IPR011519">
    <property type="entry name" value="UnbV_ASPIC"/>
</dbReference>
<comment type="caution">
    <text evidence="3">The sequence shown here is derived from an EMBL/GenBank/DDBJ whole genome shotgun (WGS) entry which is preliminary data.</text>
</comment>
<name>A0A7K1Y9A6_9SPHI</name>
<feature type="domain" description="ASPIC/UnbV" evidence="2">
    <location>
        <begin position="650"/>
        <end position="720"/>
    </location>
</feature>
<evidence type="ECO:0000313" key="4">
    <source>
        <dbReference type="Proteomes" id="UP000466586"/>
    </source>
</evidence>
<evidence type="ECO:0000256" key="1">
    <source>
        <dbReference type="ARBA" id="ARBA00022729"/>
    </source>
</evidence>
<evidence type="ECO:0000259" key="2">
    <source>
        <dbReference type="Pfam" id="PF07593"/>
    </source>
</evidence>
<dbReference type="Pfam" id="PF13517">
    <property type="entry name" value="FG-GAP_3"/>
    <property type="match status" value="4"/>
</dbReference>
<dbReference type="Proteomes" id="UP000466586">
    <property type="component" value="Unassembled WGS sequence"/>
</dbReference>
<dbReference type="InterPro" id="IPR011990">
    <property type="entry name" value="TPR-like_helical_dom_sf"/>
</dbReference>
<dbReference type="PANTHER" id="PTHR16026:SF0">
    <property type="entry name" value="CARTILAGE ACIDIC PROTEIN 1"/>
    <property type="match status" value="1"/>
</dbReference>
<dbReference type="EMBL" id="WVHT01000003">
    <property type="protein sequence ID" value="MXV51172.1"/>
    <property type="molecule type" value="Genomic_DNA"/>
</dbReference>
<dbReference type="RefSeq" id="WP_160844336.1">
    <property type="nucleotide sequence ID" value="NZ_WVHT01000003.1"/>
</dbReference>
<gene>
    <name evidence="3" type="ORF">GS399_09345</name>
</gene>
<accession>A0A7K1Y9A6</accession>
<dbReference type="PROSITE" id="PS51257">
    <property type="entry name" value="PROKAR_LIPOPROTEIN"/>
    <property type="match status" value="1"/>
</dbReference>
<dbReference type="InterPro" id="IPR027039">
    <property type="entry name" value="Crtac1"/>
</dbReference>
<dbReference type="InterPro" id="IPR013517">
    <property type="entry name" value="FG-GAP"/>
</dbReference>
<dbReference type="PANTHER" id="PTHR16026">
    <property type="entry name" value="CARTILAGE ACIDIC PROTEIN 1"/>
    <property type="match status" value="1"/>
</dbReference>
<dbReference type="AlphaFoldDB" id="A0A7K1Y9A6"/>
<sequence length="756" mass="82919">MTFNKRPDIRLETHRWLLTIPPVLIFLFTGCHNPHKEMVKILADINKRNFSVKNPDSPEAQLLRCDSTIKKTSQRGDLNFLNYVKASLLVKTGQEKQASLIYEDLLDRMNPEVSKQMLPEAAIAYMRVGERSNCMINHSGGSCIFPIKDDGIHQLKTGSEKAITIYKQLLKANPDDLESRWLLNIAYMTLGQYPGNVPRSLLIPDLDLDTGIHVTPFTDIASELGLDVNNKAGGVITDDFNNDGYLDIFTSSMGTGDPMHYFQNNKDGSFSDLTKNTGLDGITGGLNIQQTDYNNDGYLDIFVLRGGWLTNGFGNEPASLLRNNGDGTFTDVTAASGLLSYQPTQTATWADFNSDGWLDVFVGAENSKNTEPGGVHPCKLFINNQDGTFTEQGKNSQSAITAYVKGVTSGDFDNDGRPDLYISSINGEKYLLKNITRQGREVKFEDVTANAGIRGNNNKTFGCWFFDYNNDGWPDLLTCSYDFRDISTSLGYFAAAEALGKPVSGAGNIILFQNNKNGTFTDVSKKAGLEKVVFAMGANFGDIDNDGFPDMYFGTGNPDFRSLVPNKLFKNIQGKKFADVTTSSRTGNLQKGHGVAFADFRNCGLQDVYIDMGGTAQGDAYPASLYLNPGFEHNNWISLKLEGVKANKAGIGSLIKLTFIENGIRRTVYKVVNSGGSFGSSPLRQEIGVGKATLISDIEIKWAGSPTIQHFKNIAANQFLHITEGNATAQPIHLSKLAYKRKPTAPLCFPVSAKVN</sequence>
<organism evidence="3 4">
    <name type="scientific">Hufsiella arboris</name>
    <dbReference type="NCBI Taxonomy" id="2695275"/>
    <lineage>
        <taxon>Bacteria</taxon>
        <taxon>Pseudomonadati</taxon>
        <taxon>Bacteroidota</taxon>
        <taxon>Sphingobacteriia</taxon>
        <taxon>Sphingobacteriales</taxon>
        <taxon>Sphingobacteriaceae</taxon>
        <taxon>Hufsiella</taxon>
    </lineage>
</organism>
<proteinExistence type="predicted"/>
<dbReference type="SUPFAM" id="SSF69318">
    <property type="entry name" value="Integrin alpha N-terminal domain"/>
    <property type="match status" value="1"/>
</dbReference>
<evidence type="ECO:0000313" key="3">
    <source>
        <dbReference type="EMBL" id="MXV51172.1"/>
    </source>
</evidence>
<keyword evidence="1" id="KW-0732">Signal</keyword>